<dbReference type="RefSeq" id="WP_182938520.1">
    <property type="nucleotide sequence ID" value="NZ_AP022038.1"/>
</dbReference>
<dbReference type="Proteomes" id="UP000515442">
    <property type="component" value="Chromosome"/>
</dbReference>
<evidence type="ECO:0000313" key="8">
    <source>
        <dbReference type="Proteomes" id="UP000515442"/>
    </source>
</evidence>
<protein>
    <submittedName>
        <fullName evidence="7">O-antigen polymerase</fullName>
    </submittedName>
</protein>
<proteinExistence type="predicted"/>
<accession>A0A6S5C0Y5</accession>
<feature type="transmembrane region" description="Helical" evidence="5">
    <location>
        <begin position="67"/>
        <end position="84"/>
    </location>
</feature>
<dbReference type="EMBL" id="AP022038">
    <property type="protein sequence ID" value="BBR41750.1"/>
    <property type="molecule type" value="Genomic_DNA"/>
</dbReference>
<feature type="transmembrane region" description="Helical" evidence="5">
    <location>
        <begin position="12"/>
        <end position="31"/>
    </location>
</feature>
<evidence type="ECO:0000256" key="1">
    <source>
        <dbReference type="ARBA" id="ARBA00004141"/>
    </source>
</evidence>
<feature type="transmembrane region" description="Helical" evidence="5">
    <location>
        <begin position="324"/>
        <end position="345"/>
    </location>
</feature>
<feature type="transmembrane region" description="Helical" evidence="5">
    <location>
        <begin position="220"/>
        <end position="240"/>
    </location>
</feature>
<keyword evidence="2 5" id="KW-0812">Transmembrane</keyword>
<evidence type="ECO:0000256" key="3">
    <source>
        <dbReference type="ARBA" id="ARBA00022989"/>
    </source>
</evidence>
<evidence type="ECO:0000256" key="5">
    <source>
        <dbReference type="SAM" id="Phobius"/>
    </source>
</evidence>
<name>A0A6S5C0Y5_AERVE</name>
<reference evidence="7 8" key="1">
    <citation type="submission" date="2019-12" db="EMBL/GenBank/DDBJ databases">
        <title>complete genome sequences of Aeromonas veronii str. WP3-W19-ESBL-03 isolated from wastewater treatment plant effluent.</title>
        <authorList>
            <person name="Sekizuka T."/>
            <person name="Itokawa K."/>
            <person name="Yatsu K."/>
            <person name="Inamine Y."/>
            <person name="Kuroda M."/>
        </authorList>
    </citation>
    <scope>NUCLEOTIDE SEQUENCE [LARGE SCALE GENOMIC DNA]</scope>
    <source>
        <strain evidence="7 8">WP3-W19-ESBL-03</strain>
    </source>
</reference>
<dbReference type="PANTHER" id="PTHR37422">
    <property type="entry name" value="TEICHURONIC ACID BIOSYNTHESIS PROTEIN TUAE"/>
    <property type="match status" value="1"/>
</dbReference>
<dbReference type="GO" id="GO:0016020">
    <property type="term" value="C:membrane"/>
    <property type="evidence" value="ECO:0007669"/>
    <property type="project" value="UniProtKB-SubCell"/>
</dbReference>
<evidence type="ECO:0000256" key="2">
    <source>
        <dbReference type="ARBA" id="ARBA00022692"/>
    </source>
</evidence>
<feature type="domain" description="O-antigen ligase-related" evidence="6">
    <location>
        <begin position="181"/>
        <end position="336"/>
    </location>
</feature>
<organism evidence="7 8">
    <name type="scientific">Aeromonas veronii</name>
    <dbReference type="NCBI Taxonomy" id="654"/>
    <lineage>
        <taxon>Bacteria</taxon>
        <taxon>Pseudomonadati</taxon>
        <taxon>Pseudomonadota</taxon>
        <taxon>Gammaproteobacteria</taxon>
        <taxon>Aeromonadales</taxon>
        <taxon>Aeromonadaceae</taxon>
        <taxon>Aeromonas</taxon>
    </lineage>
</organism>
<feature type="transmembrane region" description="Helical" evidence="5">
    <location>
        <begin position="197"/>
        <end position="213"/>
    </location>
</feature>
<keyword evidence="4 5" id="KW-0472">Membrane</keyword>
<dbReference type="InterPro" id="IPR007016">
    <property type="entry name" value="O-antigen_ligase-rel_domated"/>
</dbReference>
<sequence>MILKSIINVERFTFLIFSLTLLFAFSGMFFFIDGKTYLSNLIVIASLIGMVSFFVHRYPVGIRNRHILWFLLSYAICLFVNRQIHGDQYGIMRAIIYVTCFAFLMPRHTFLLKAGYCGIILGGFGLGVISIWQYTHGVARVEGFTNAIIFSQAALTLAILNMWISFSFSDTFLEKGLSIISALFSLCALYLSQSRGVWLAFIVVITYLLLVKITKKPLKYISITLGLLLVFGMLCLNSSIVKNRIDAGFSDVVNMGNGNYSTSLGLRAVAWKSAWLGFIESPLIGVGTDGFDALKQVQVKQGLVPQALLSPELAHAHNQYLQTLVIRGGIGFIFLLGMLILPAIFFAKEMGIVSAGVFIPISFAVGAVFDVPFEHQSMMYLYSLSLIFILFCHEIKQDLL</sequence>
<dbReference type="AlphaFoldDB" id="A0A6S5C0Y5"/>
<evidence type="ECO:0000256" key="4">
    <source>
        <dbReference type="ARBA" id="ARBA00023136"/>
    </source>
</evidence>
<dbReference type="Pfam" id="PF04932">
    <property type="entry name" value="Wzy_C"/>
    <property type="match status" value="1"/>
</dbReference>
<feature type="transmembrane region" description="Helical" evidence="5">
    <location>
        <begin position="147"/>
        <end position="165"/>
    </location>
</feature>
<evidence type="ECO:0000259" key="6">
    <source>
        <dbReference type="Pfam" id="PF04932"/>
    </source>
</evidence>
<gene>
    <name evidence="7" type="ORF">WP3W19E03_42750</name>
</gene>
<evidence type="ECO:0000313" key="7">
    <source>
        <dbReference type="EMBL" id="BBR41750.1"/>
    </source>
</evidence>
<dbReference type="PANTHER" id="PTHR37422:SF17">
    <property type="entry name" value="O-ANTIGEN LIGASE"/>
    <property type="match status" value="1"/>
</dbReference>
<keyword evidence="3 5" id="KW-1133">Transmembrane helix</keyword>
<feature type="transmembrane region" description="Helical" evidence="5">
    <location>
        <begin position="379"/>
        <end position="395"/>
    </location>
</feature>
<dbReference type="InterPro" id="IPR051533">
    <property type="entry name" value="WaaL-like"/>
</dbReference>
<feature type="transmembrane region" description="Helical" evidence="5">
    <location>
        <begin position="37"/>
        <end position="55"/>
    </location>
</feature>
<comment type="subcellular location">
    <subcellularLocation>
        <location evidence="1">Membrane</location>
        <topology evidence="1">Multi-pass membrane protein</topology>
    </subcellularLocation>
</comment>
<feature type="transmembrane region" description="Helical" evidence="5">
    <location>
        <begin position="114"/>
        <end position="135"/>
    </location>
</feature>
<feature type="transmembrane region" description="Helical" evidence="5">
    <location>
        <begin position="352"/>
        <end position="373"/>
    </location>
</feature>